<evidence type="ECO:0000256" key="3">
    <source>
        <dbReference type="ARBA" id="ARBA00022448"/>
    </source>
</evidence>
<dbReference type="InterPro" id="IPR027417">
    <property type="entry name" value="P-loop_NTPase"/>
</dbReference>
<dbReference type="SMART" id="SM00382">
    <property type="entry name" value="AAA"/>
    <property type="match status" value="2"/>
</dbReference>
<dbReference type="EMBL" id="BAABDD010000001">
    <property type="protein sequence ID" value="GAA3725866.1"/>
    <property type="molecule type" value="Genomic_DNA"/>
</dbReference>
<keyword evidence="6 10" id="KW-0067">ATP-binding</keyword>
<dbReference type="Pfam" id="PF08352">
    <property type="entry name" value="oligo_HPY"/>
    <property type="match status" value="2"/>
</dbReference>
<evidence type="ECO:0000256" key="1">
    <source>
        <dbReference type="ARBA" id="ARBA00004202"/>
    </source>
</evidence>
<evidence type="ECO:0000256" key="7">
    <source>
        <dbReference type="ARBA" id="ARBA00023136"/>
    </source>
</evidence>
<dbReference type="PROSITE" id="PS00211">
    <property type="entry name" value="ABC_TRANSPORTER_1"/>
    <property type="match status" value="2"/>
</dbReference>
<evidence type="ECO:0000313" key="10">
    <source>
        <dbReference type="EMBL" id="GAA3725866.1"/>
    </source>
</evidence>
<feature type="region of interest" description="Disordered" evidence="8">
    <location>
        <begin position="1"/>
        <end position="26"/>
    </location>
</feature>
<feature type="region of interest" description="Disordered" evidence="8">
    <location>
        <begin position="361"/>
        <end position="380"/>
    </location>
</feature>
<dbReference type="InterPro" id="IPR003439">
    <property type="entry name" value="ABC_transporter-like_ATP-bd"/>
</dbReference>
<dbReference type="PANTHER" id="PTHR43297">
    <property type="entry name" value="OLIGOPEPTIDE TRANSPORT ATP-BINDING PROTEIN APPD"/>
    <property type="match status" value="1"/>
</dbReference>
<evidence type="ECO:0000256" key="4">
    <source>
        <dbReference type="ARBA" id="ARBA00022475"/>
    </source>
</evidence>
<keyword evidence="5" id="KW-0547">Nucleotide-binding</keyword>
<evidence type="ECO:0000256" key="2">
    <source>
        <dbReference type="ARBA" id="ARBA00005417"/>
    </source>
</evidence>
<dbReference type="Proteomes" id="UP001500908">
    <property type="component" value="Unassembled WGS sequence"/>
</dbReference>
<keyword evidence="4" id="KW-1003">Cell membrane</keyword>
<evidence type="ECO:0000256" key="8">
    <source>
        <dbReference type="SAM" id="MobiDB-lite"/>
    </source>
</evidence>
<comment type="similarity">
    <text evidence="2">Belongs to the ABC transporter superfamily.</text>
</comment>
<comment type="subcellular location">
    <subcellularLocation>
        <location evidence="1">Cell membrane</location>
        <topology evidence="1">Peripheral membrane protein</topology>
    </subcellularLocation>
</comment>
<dbReference type="InterPro" id="IPR003593">
    <property type="entry name" value="AAA+_ATPase"/>
</dbReference>
<dbReference type="PROSITE" id="PS50893">
    <property type="entry name" value="ABC_TRANSPORTER_2"/>
    <property type="match status" value="2"/>
</dbReference>
<dbReference type="InterPro" id="IPR050388">
    <property type="entry name" value="ABC_Ni/Peptide_Import"/>
</dbReference>
<keyword evidence="11" id="KW-1185">Reference proteome</keyword>
<dbReference type="Pfam" id="PF00005">
    <property type="entry name" value="ABC_tran"/>
    <property type="match status" value="2"/>
</dbReference>
<evidence type="ECO:0000256" key="5">
    <source>
        <dbReference type="ARBA" id="ARBA00022741"/>
    </source>
</evidence>
<dbReference type="InterPro" id="IPR013563">
    <property type="entry name" value="Oligopep_ABC_C"/>
</dbReference>
<dbReference type="Gene3D" id="3.40.50.300">
    <property type="entry name" value="P-loop containing nucleotide triphosphate hydrolases"/>
    <property type="match status" value="2"/>
</dbReference>
<evidence type="ECO:0000313" key="11">
    <source>
        <dbReference type="Proteomes" id="UP001500908"/>
    </source>
</evidence>
<accession>A0ABP7EVR1</accession>
<dbReference type="NCBIfam" id="NF007739">
    <property type="entry name" value="PRK10419.1"/>
    <property type="match status" value="2"/>
</dbReference>
<dbReference type="NCBIfam" id="TIGR01727">
    <property type="entry name" value="oligo_HPY"/>
    <property type="match status" value="2"/>
</dbReference>
<comment type="caution">
    <text evidence="10">The sequence shown here is derived from an EMBL/GenBank/DDBJ whole genome shotgun (WGS) entry which is preliminary data.</text>
</comment>
<keyword evidence="3" id="KW-0813">Transport</keyword>
<feature type="domain" description="ABC transporter" evidence="9">
    <location>
        <begin position="29"/>
        <end position="281"/>
    </location>
</feature>
<sequence>MPDSNAHPRPDQDDTRPPHPHHGDRAPVLDVTDLRVTFPRPAPAPDMAVLRGLDYALYRGEVLGIVGESGSGKSVAALATMGLLPDHATVSGSVRLNGQQLLGLDERTMATKRGSAISMVFQDPMTALTPIHTIGEHITEAVRTHHPDLGRHSATDRAIRLLELVGVPDAARRSRTFPHECSGGMRQRVMIAIAIANNPDVIICDEPTTALDPTIQAQILETLKTVRRETGAAILIISHDLGVIAGLADRVLVMYAGRAVESGTVDEVYYHSRMPYTMGLLASAPNTTTPHRAALSPIPGTPPSPAALPPGCPFSPRCPIAVDECATGEPQLLPTAAPTHRAACLRASHIAAHGWSDIDLYPPPATGPSHPAAPPRSQRPTVLGVDNLTKHHPLRGPTALSRRSGTIRAIDNVSFDIRERETLALVGESGCGKTSTLMEILELHPPEQGRITALGEDTAALSRRQRFALRRDLQVVFQDPTASLDPRMPVFDLIAEPLRIHRRPTAQVAPRVRELLALVDLPPDLAPRHPRELSGGQRQRVAIARALALNPKLLLLDEPLSALDTSVQAGVINLLTRLQRQLALSYLFVAHDLAVIRHVADRIAVMYLGALVELGTATAVYTRPAHPYTRALLSAVPMADPNRERTRSRLLLIGDPPSPTHLPTGCRFRPRCPLFATLTEPQRAPCRTTEPPMTSLHDDDHATACHYPQPSPAT</sequence>
<evidence type="ECO:0000259" key="9">
    <source>
        <dbReference type="PROSITE" id="PS50893"/>
    </source>
</evidence>
<dbReference type="GO" id="GO:0005524">
    <property type="term" value="F:ATP binding"/>
    <property type="evidence" value="ECO:0007669"/>
    <property type="project" value="UniProtKB-KW"/>
</dbReference>
<gene>
    <name evidence="10" type="ORF">GCM10022402_03240</name>
</gene>
<dbReference type="NCBIfam" id="NF008453">
    <property type="entry name" value="PRK11308.1"/>
    <property type="match status" value="2"/>
</dbReference>
<feature type="domain" description="ABC transporter" evidence="9">
    <location>
        <begin position="383"/>
        <end position="633"/>
    </location>
</feature>
<reference evidence="11" key="1">
    <citation type="journal article" date="2019" name="Int. J. Syst. Evol. Microbiol.">
        <title>The Global Catalogue of Microorganisms (GCM) 10K type strain sequencing project: providing services to taxonomists for standard genome sequencing and annotation.</title>
        <authorList>
            <consortium name="The Broad Institute Genomics Platform"/>
            <consortium name="The Broad Institute Genome Sequencing Center for Infectious Disease"/>
            <person name="Wu L."/>
            <person name="Ma J."/>
        </authorList>
    </citation>
    <scope>NUCLEOTIDE SEQUENCE [LARGE SCALE GENOMIC DNA]</scope>
    <source>
        <strain evidence="11">JCM 17137</strain>
    </source>
</reference>
<name>A0ABP7EVR1_9ACTN</name>
<dbReference type="CDD" id="cd03257">
    <property type="entry name" value="ABC_NikE_OppD_transporters"/>
    <property type="match status" value="2"/>
</dbReference>
<feature type="compositionally biased region" description="Pro residues" evidence="8">
    <location>
        <begin position="361"/>
        <end position="374"/>
    </location>
</feature>
<dbReference type="PANTHER" id="PTHR43297:SF2">
    <property type="entry name" value="DIPEPTIDE TRANSPORT ATP-BINDING PROTEIN DPPD"/>
    <property type="match status" value="1"/>
</dbReference>
<proteinExistence type="inferred from homology"/>
<dbReference type="InterPro" id="IPR017871">
    <property type="entry name" value="ABC_transporter-like_CS"/>
</dbReference>
<dbReference type="SUPFAM" id="SSF52540">
    <property type="entry name" value="P-loop containing nucleoside triphosphate hydrolases"/>
    <property type="match status" value="2"/>
</dbReference>
<protein>
    <submittedName>
        <fullName evidence="10">ABC transporter ATP-binding protein</fullName>
    </submittedName>
</protein>
<keyword evidence="7" id="KW-0472">Membrane</keyword>
<evidence type="ECO:0000256" key="6">
    <source>
        <dbReference type="ARBA" id="ARBA00022840"/>
    </source>
</evidence>
<organism evidence="10 11">
    <name type="scientific">Salinactinospora qingdaonensis</name>
    <dbReference type="NCBI Taxonomy" id="702744"/>
    <lineage>
        <taxon>Bacteria</taxon>
        <taxon>Bacillati</taxon>
        <taxon>Actinomycetota</taxon>
        <taxon>Actinomycetes</taxon>
        <taxon>Streptosporangiales</taxon>
        <taxon>Nocardiopsidaceae</taxon>
        <taxon>Salinactinospora</taxon>
    </lineage>
</organism>
<feature type="region of interest" description="Disordered" evidence="8">
    <location>
        <begin position="683"/>
        <end position="714"/>
    </location>
</feature>
<dbReference type="RefSeq" id="WP_344966484.1">
    <property type="nucleotide sequence ID" value="NZ_BAABDD010000001.1"/>
</dbReference>